<evidence type="ECO:0000256" key="6">
    <source>
        <dbReference type="ARBA" id="ARBA00022777"/>
    </source>
</evidence>
<evidence type="ECO:0000259" key="12">
    <source>
        <dbReference type="PROSITE" id="PS50887"/>
    </source>
</evidence>
<dbReference type="SUPFAM" id="SSF103190">
    <property type="entry name" value="Sensory domain-like"/>
    <property type="match status" value="2"/>
</dbReference>
<keyword evidence="8" id="KW-0902">Two-component regulatory system</keyword>
<dbReference type="PANTHER" id="PTHR45138">
    <property type="entry name" value="REGULATORY COMPONENTS OF SENSORY TRANSDUCTION SYSTEM"/>
    <property type="match status" value="1"/>
</dbReference>
<dbReference type="InterPro" id="IPR000014">
    <property type="entry name" value="PAS"/>
</dbReference>
<dbReference type="Pfam" id="PF21623">
    <property type="entry name" value="HK_sensor_dom_bact"/>
    <property type="match status" value="1"/>
</dbReference>
<comment type="caution">
    <text evidence="13">The sequence shown here is derived from an EMBL/GenBank/DDBJ whole genome shotgun (WGS) entry which is preliminary data.</text>
</comment>
<evidence type="ECO:0000256" key="7">
    <source>
        <dbReference type="ARBA" id="ARBA00022840"/>
    </source>
</evidence>
<evidence type="ECO:0000256" key="5">
    <source>
        <dbReference type="ARBA" id="ARBA00022741"/>
    </source>
</evidence>
<dbReference type="EMBL" id="JAQLOI010000001">
    <property type="protein sequence ID" value="MDB1122932.1"/>
    <property type="molecule type" value="Genomic_DNA"/>
</dbReference>
<dbReference type="Proteomes" id="UP001210678">
    <property type="component" value="Unassembled WGS sequence"/>
</dbReference>
<evidence type="ECO:0000256" key="3">
    <source>
        <dbReference type="ARBA" id="ARBA00022553"/>
    </source>
</evidence>
<evidence type="ECO:0000256" key="8">
    <source>
        <dbReference type="ARBA" id="ARBA00023012"/>
    </source>
</evidence>
<name>A0ABT4YN06_9VIBR</name>
<evidence type="ECO:0000256" key="10">
    <source>
        <dbReference type="SAM" id="Phobius"/>
    </source>
</evidence>
<dbReference type="Pfam" id="PF13426">
    <property type="entry name" value="PAS_9"/>
    <property type="match status" value="1"/>
</dbReference>
<comment type="catalytic activity">
    <reaction evidence="9">
        <text>2 GTP = 3',3'-c-di-GMP + 2 diphosphate</text>
        <dbReference type="Rhea" id="RHEA:24898"/>
        <dbReference type="ChEBI" id="CHEBI:33019"/>
        <dbReference type="ChEBI" id="CHEBI:37565"/>
        <dbReference type="ChEBI" id="CHEBI:58805"/>
        <dbReference type="EC" id="2.7.7.65"/>
    </reaction>
</comment>
<dbReference type="CDD" id="cd01949">
    <property type="entry name" value="GGDEF"/>
    <property type="match status" value="1"/>
</dbReference>
<keyword evidence="7" id="KW-0067">ATP-binding</keyword>
<evidence type="ECO:0000256" key="4">
    <source>
        <dbReference type="ARBA" id="ARBA00022679"/>
    </source>
</evidence>
<dbReference type="NCBIfam" id="TIGR00254">
    <property type="entry name" value="GGDEF"/>
    <property type="match status" value="1"/>
</dbReference>
<keyword evidence="10" id="KW-0472">Membrane</keyword>
<sequence>MFRERWLGFIALACLSLCIGVGAAHYFKYRSAYDKNVEQIIETSQFQLRFTARSFTRLKAQVSSTFKLTGNNRALKDYVQSENPIDKKRVEEVWQALANYQRFFKQIRFVDNTGQEKIKVSFSNQDQKAEISTDYHFFGEPYYLRFAHSIANNTIGNLGPMLETSSIDKEKSLTPVQYAITPFEINGVRKGYLVLTIDIWLVKSMLDYSPQPEFIPQLLTSSGDYVAHPNAEMLFGFSIRHRKIHNLALTHNDLWQDMLVNGSGITQVESGLYVYRLIDLSASKSMYALIHFSNQQLSQHVSEDYTEIVESAVLIMFLILVACVPFVHIAYDFKRKKVDSSLALAALNGMTAVIVCDSRYRVLKVNKELERMTGYVDGQIHLRKIRKLFFKSQEGFSWLSIYESVKNNGQWEGELVIRVGNGAEIITLTRVQALLDDKGNLTNYIISIVDISERKELEERLRYLSERDELSQLWNRRKFEQELRSEAELFQRYPESHVGYLALLDIDYFKRINDNQGHDEGDRVIRRVADCLVENTRKTDSVSRIGGEEFAIIMKHTKAEDAQIILERIRMAIETDPQHTVTISIGYTDIISDSSACYKYADIALFESKSLGRNKVSRCESTDDIA</sequence>
<evidence type="ECO:0000256" key="1">
    <source>
        <dbReference type="ARBA" id="ARBA00004533"/>
    </source>
</evidence>
<dbReference type="PROSITE" id="PS50887">
    <property type="entry name" value="GGDEF"/>
    <property type="match status" value="1"/>
</dbReference>
<protein>
    <recommendedName>
        <fullName evidence="2">diguanylate cyclase</fullName>
        <ecNumber evidence="2">2.7.7.65</ecNumber>
    </recommendedName>
</protein>
<feature type="domain" description="GGDEF" evidence="12">
    <location>
        <begin position="497"/>
        <end position="621"/>
    </location>
</feature>
<keyword evidence="4" id="KW-0808">Transferase</keyword>
<dbReference type="Gene3D" id="3.30.70.270">
    <property type="match status" value="1"/>
</dbReference>
<keyword evidence="6" id="KW-0418">Kinase</keyword>
<keyword evidence="14" id="KW-1185">Reference proteome</keyword>
<dbReference type="SUPFAM" id="SSF55785">
    <property type="entry name" value="PYP-like sensor domain (PAS domain)"/>
    <property type="match status" value="1"/>
</dbReference>
<dbReference type="PANTHER" id="PTHR45138:SF9">
    <property type="entry name" value="DIGUANYLATE CYCLASE DGCM-RELATED"/>
    <property type="match status" value="1"/>
</dbReference>
<dbReference type="InterPro" id="IPR050469">
    <property type="entry name" value="Diguanylate_Cyclase"/>
</dbReference>
<dbReference type="InterPro" id="IPR000700">
    <property type="entry name" value="PAS-assoc_C"/>
</dbReference>
<evidence type="ECO:0000256" key="9">
    <source>
        <dbReference type="ARBA" id="ARBA00034247"/>
    </source>
</evidence>
<gene>
    <name evidence="13" type="ORF">PGX00_04210</name>
</gene>
<dbReference type="Pfam" id="PF00990">
    <property type="entry name" value="GGDEF"/>
    <property type="match status" value="1"/>
</dbReference>
<evidence type="ECO:0000313" key="14">
    <source>
        <dbReference type="Proteomes" id="UP001210678"/>
    </source>
</evidence>
<dbReference type="EC" id="2.7.7.65" evidence="2"/>
<dbReference type="InterPro" id="IPR029151">
    <property type="entry name" value="Sensor-like_sf"/>
</dbReference>
<organism evidence="13 14">
    <name type="scientific">Vibrio algarum</name>
    <dbReference type="NCBI Taxonomy" id="3020714"/>
    <lineage>
        <taxon>Bacteria</taxon>
        <taxon>Pseudomonadati</taxon>
        <taxon>Pseudomonadota</taxon>
        <taxon>Gammaproteobacteria</taxon>
        <taxon>Vibrionales</taxon>
        <taxon>Vibrionaceae</taxon>
        <taxon>Vibrio</taxon>
    </lineage>
</organism>
<comment type="subcellular location">
    <subcellularLocation>
        <location evidence="1">Cell inner membrane</location>
    </subcellularLocation>
</comment>
<dbReference type="InterPro" id="IPR043128">
    <property type="entry name" value="Rev_trsase/Diguanyl_cyclase"/>
</dbReference>
<dbReference type="NCBIfam" id="TIGR00229">
    <property type="entry name" value="sensory_box"/>
    <property type="match status" value="1"/>
</dbReference>
<accession>A0ABT4YN06</accession>
<keyword evidence="10" id="KW-0812">Transmembrane</keyword>
<evidence type="ECO:0000259" key="11">
    <source>
        <dbReference type="PROSITE" id="PS50113"/>
    </source>
</evidence>
<keyword evidence="10" id="KW-1133">Transmembrane helix</keyword>
<keyword evidence="3" id="KW-0597">Phosphoprotein</keyword>
<dbReference type="PROSITE" id="PS50113">
    <property type="entry name" value="PAC"/>
    <property type="match status" value="1"/>
</dbReference>
<proteinExistence type="predicted"/>
<evidence type="ECO:0000313" key="13">
    <source>
        <dbReference type="EMBL" id="MDB1122932.1"/>
    </source>
</evidence>
<keyword evidence="5" id="KW-0547">Nucleotide-binding</keyword>
<dbReference type="CDD" id="cd00130">
    <property type="entry name" value="PAS"/>
    <property type="match status" value="1"/>
</dbReference>
<dbReference type="InterPro" id="IPR048760">
    <property type="entry name" value="VP0354-like_sensor_dom"/>
</dbReference>
<feature type="transmembrane region" description="Helical" evidence="10">
    <location>
        <begin position="312"/>
        <end position="331"/>
    </location>
</feature>
<dbReference type="InterPro" id="IPR035965">
    <property type="entry name" value="PAS-like_dom_sf"/>
</dbReference>
<dbReference type="InterPro" id="IPR000160">
    <property type="entry name" value="GGDEF_dom"/>
</dbReference>
<dbReference type="Gene3D" id="3.30.450.20">
    <property type="entry name" value="PAS domain"/>
    <property type="match status" value="3"/>
</dbReference>
<dbReference type="InterPro" id="IPR029787">
    <property type="entry name" value="Nucleotide_cyclase"/>
</dbReference>
<dbReference type="RefSeq" id="WP_272133145.1">
    <property type="nucleotide sequence ID" value="NZ_JAQLOI010000001.1"/>
</dbReference>
<evidence type="ECO:0000256" key="2">
    <source>
        <dbReference type="ARBA" id="ARBA00012528"/>
    </source>
</evidence>
<dbReference type="SUPFAM" id="SSF55073">
    <property type="entry name" value="Nucleotide cyclase"/>
    <property type="match status" value="1"/>
</dbReference>
<feature type="domain" description="PAC" evidence="11">
    <location>
        <begin position="411"/>
        <end position="463"/>
    </location>
</feature>
<reference evidence="13 14" key="1">
    <citation type="submission" date="2023-01" db="EMBL/GenBank/DDBJ databases">
        <title>Vibrio sp. KJ40-1 sp.nov, isolated from marine algae.</title>
        <authorList>
            <person name="Butt M."/>
            <person name="Kim J.M.J."/>
            <person name="Jeon C.O.C."/>
        </authorList>
    </citation>
    <scope>NUCLEOTIDE SEQUENCE [LARGE SCALE GENOMIC DNA]</scope>
    <source>
        <strain evidence="13 14">KJ40-1</strain>
    </source>
</reference>
<dbReference type="SMART" id="SM00267">
    <property type="entry name" value="GGDEF"/>
    <property type="match status" value="1"/>
</dbReference>